<evidence type="ECO:0000313" key="1">
    <source>
        <dbReference type="EMBL" id="KIW28018.1"/>
    </source>
</evidence>
<sequence length="183" mass="20678">MPEGLFSTVGRFAFFAFRVPEARKETSCGPKPYPRPRANYYCLGLLTYRTICPGPRRFRISSTKHEGLETRFDIIADCKPGEKVRWPGPMCPLSSFPRTKQAAQILPRKGNLLSGPLDGTPRGPACRCISLPRMPFRRSTKVRGNDRHNSAAFKDLISCMNYDWAAPRTNTHHLPRIDDLTLA</sequence>
<keyword evidence="2" id="KW-1185">Reference proteome</keyword>
<accession>A0A0D2CAG7</accession>
<organism evidence="1 2">
    <name type="scientific">Cladophialophora immunda</name>
    <dbReference type="NCBI Taxonomy" id="569365"/>
    <lineage>
        <taxon>Eukaryota</taxon>
        <taxon>Fungi</taxon>
        <taxon>Dikarya</taxon>
        <taxon>Ascomycota</taxon>
        <taxon>Pezizomycotina</taxon>
        <taxon>Eurotiomycetes</taxon>
        <taxon>Chaetothyriomycetidae</taxon>
        <taxon>Chaetothyriales</taxon>
        <taxon>Herpotrichiellaceae</taxon>
        <taxon>Cladophialophora</taxon>
    </lineage>
</organism>
<name>A0A0D2CAG7_9EURO</name>
<dbReference type="AlphaFoldDB" id="A0A0D2CAG7"/>
<reference evidence="1 2" key="1">
    <citation type="submission" date="2015-01" db="EMBL/GenBank/DDBJ databases">
        <title>The Genome Sequence of Cladophialophora immunda CBS83496.</title>
        <authorList>
            <consortium name="The Broad Institute Genomics Platform"/>
            <person name="Cuomo C."/>
            <person name="de Hoog S."/>
            <person name="Gorbushina A."/>
            <person name="Stielow B."/>
            <person name="Teixiera M."/>
            <person name="Abouelleil A."/>
            <person name="Chapman S.B."/>
            <person name="Priest M."/>
            <person name="Young S.K."/>
            <person name="Wortman J."/>
            <person name="Nusbaum C."/>
            <person name="Birren B."/>
        </authorList>
    </citation>
    <scope>NUCLEOTIDE SEQUENCE [LARGE SCALE GENOMIC DNA]</scope>
    <source>
        <strain evidence="1 2">CBS 83496</strain>
    </source>
</reference>
<dbReference type="GeneID" id="27346902"/>
<evidence type="ECO:0000313" key="2">
    <source>
        <dbReference type="Proteomes" id="UP000054466"/>
    </source>
</evidence>
<dbReference type="HOGENOM" id="CLU_1475016_0_0_1"/>
<gene>
    <name evidence="1" type="ORF">PV07_07708</name>
</gene>
<dbReference type="Proteomes" id="UP000054466">
    <property type="component" value="Unassembled WGS sequence"/>
</dbReference>
<proteinExistence type="predicted"/>
<dbReference type="EMBL" id="KN847043">
    <property type="protein sequence ID" value="KIW28018.1"/>
    <property type="molecule type" value="Genomic_DNA"/>
</dbReference>
<dbReference type="RefSeq" id="XP_016248234.1">
    <property type="nucleotide sequence ID" value="XM_016394815.1"/>
</dbReference>
<dbReference type="VEuPathDB" id="FungiDB:PV07_07708"/>
<protein>
    <submittedName>
        <fullName evidence="1">Uncharacterized protein</fullName>
    </submittedName>
</protein>